<evidence type="ECO:0000313" key="3">
    <source>
        <dbReference type="Proteomes" id="UP000268321"/>
    </source>
</evidence>
<sequence>MGMSTVAEFPPKKMSLQEFVTDETYGGSWADYDIDLASISVPIEKNRAHHSSGGYGSGRGAPSVGPDRGPPYIVKILHIPVDSDLLFIDDLFRSRFTKHVKGRVLVDPQSEPLRTGTVYKVAFVELASFADQNRVLKWQDLVYRGSRRLAVEVADFNDFQHYMKFNQTHEKELRELEHAAGPGRRGSFGDLPPRGRFEGRTGGGMPLDSIVLPPPRYQLQTRRGLPDSTTKPAPEPEPRAPPKPKPNPFGQAKPVDVLAHQQEIEKKVIVINNNTVKTIGSAKNPEPTAKLPKEDSVTISESGQTRRFTAAPIPAPIYGQKQSLARLLSSNTDVVGDTARRRKDKSPPPAAKPVVLKKRVHETDPVPVSSGDDLADKTEAPASGDAAPSRRRRGAKMERDGDAKEKLRRKSRLNSLGKRDESKSDKNGKTENERSRLARRQSKTDQLTKDLLEPSSHRSRRSSVKDGDKRGGRDKRKSVNGDASSAQYTLDNAESPGGPEADDKQDAGKKDVQKGSHRAWLSPQKDAPKTAESKSVAE</sequence>
<gene>
    <name evidence="2" type="ORF">METBISCDRAFT_26860</name>
</gene>
<keyword evidence="3" id="KW-1185">Reference proteome</keyword>
<protein>
    <submittedName>
        <fullName evidence="2">Uncharacterized protein</fullName>
    </submittedName>
</protein>
<dbReference type="Proteomes" id="UP000268321">
    <property type="component" value="Unassembled WGS sequence"/>
</dbReference>
<accession>A0A4P9ZFZ2</accession>
<dbReference type="EMBL" id="ML004446">
    <property type="protein sequence ID" value="RKP31151.1"/>
    <property type="molecule type" value="Genomic_DNA"/>
</dbReference>
<organism evidence="2 3">
    <name type="scientific">Metschnikowia bicuspidata</name>
    <dbReference type="NCBI Taxonomy" id="27322"/>
    <lineage>
        <taxon>Eukaryota</taxon>
        <taxon>Fungi</taxon>
        <taxon>Dikarya</taxon>
        <taxon>Ascomycota</taxon>
        <taxon>Saccharomycotina</taxon>
        <taxon>Pichiomycetes</taxon>
        <taxon>Metschnikowiaceae</taxon>
        <taxon>Metschnikowia</taxon>
    </lineage>
</organism>
<feature type="compositionally biased region" description="Basic and acidic residues" evidence="1">
    <location>
        <begin position="417"/>
        <end position="456"/>
    </location>
</feature>
<feature type="compositionally biased region" description="Polar residues" evidence="1">
    <location>
        <begin position="297"/>
        <end position="307"/>
    </location>
</feature>
<feature type="compositionally biased region" description="Basic and acidic residues" evidence="1">
    <location>
        <begin position="526"/>
        <end position="538"/>
    </location>
</feature>
<feature type="region of interest" description="Disordered" evidence="1">
    <location>
        <begin position="332"/>
        <end position="538"/>
    </location>
</feature>
<feature type="region of interest" description="Disordered" evidence="1">
    <location>
        <begin position="178"/>
        <end position="252"/>
    </location>
</feature>
<feature type="compositionally biased region" description="Basic and acidic residues" evidence="1">
    <location>
        <begin position="501"/>
        <end position="514"/>
    </location>
</feature>
<proteinExistence type="predicted"/>
<dbReference type="OrthoDB" id="48651at2759"/>
<feature type="region of interest" description="Disordered" evidence="1">
    <location>
        <begin position="280"/>
        <end position="315"/>
    </location>
</feature>
<evidence type="ECO:0000256" key="1">
    <source>
        <dbReference type="SAM" id="MobiDB-lite"/>
    </source>
</evidence>
<reference evidence="3" key="1">
    <citation type="journal article" date="2018" name="Nat. Microbiol.">
        <title>Leveraging single-cell genomics to expand the fungal tree of life.</title>
        <authorList>
            <person name="Ahrendt S.R."/>
            <person name="Quandt C.A."/>
            <person name="Ciobanu D."/>
            <person name="Clum A."/>
            <person name="Salamov A."/>
            <person name="Andreopoulos B."/>
            <person name="Cheng J.F."/>
            <person name="Woyke T."/>
            <person name="Pelin A."/>
            <person name="Henrissat B."/>
            <person name="Reynolds N.K."/>
            <person name="Benny G.L."/>
            <person name="Smith M.E."/>
            <person name="James T.Y."/>
            <person name="Grigoriev I.V."/>
        </authorList>
    </citation>
    <scope>NUCLEOTIDE SEQUENCE [LARGE SCALE GENOMIC DNA]</scope>
    <source>
        <strain evidence="3">Baker2002</strain>
    </source>
</reference>
<name>A0A4P9ZFZ2_9ASCO</name>
<dbReference type="AlphaFoldDB" id="A0A4P9ZFZ2"/>
<feature type="compositionally biased region" description="Basic and acidic residues" evidence="1">
    <location>
        <begin position="395"/>
        <end position="405"/>
    </location>
</feature>
<evidence type="ECO:0000313" key="2">
    <source>
        <dbReference type="EMBL" id="RKP31151.1"/>
    </source>
</evidence>
<feature type="compositionally biased region" description="Polar residues" evidence="1">
    <location>
        <begin position="481"/>
        <end position="492"/>
    </location>
</feature>